<evidence type="ECO:0000256" key="4">
    <source>
        <dbReference type="ARBA" id="ARBA00023235"/>
    </source>
</evidence>
<dbReference type="InterPro" id="IPR004561">
    <property type="entry name" value="IsoChor_synthase"/>
</dbReference>
<accession>A0A2W1JMJ6</accession>
<reference evidence="7 8" key="1">
    <citation type="journal article" date="2018" name="Sci. Rep.">
        <title>A novel species of the marine cyanobacterium Acaryochloris with a unique pigment content and lifestyle.</title>
        <authorList>
            <person name="Partensky F."/>
            <person name="Six C."/>
            <person name="Ratin M."/>
            <person name="Garczarek L."/>
            <person name="Vaulot D."/>
            <person name="Probert I."/>
            <person name="Calteau A."/>
            <person name="Gourvil P."/>
            <person name="Marie D."/>
            <person name="Grebert T."/>
            <person name="Bouchier C."/>
            <person name="Le Panse S."/>
            <person name="Gachenot M."/>
            <person name="Rodriguez F."/>
            <person name="Garrido J.L."/>
        </authorList>
    </citation>
    <scope>NUCLEOTIDE SEQUENCE [LARGE SCALE GENOMIC DNA]</scope>
    <source>
        <strain evidence="7 8">RCC1774</strain>
    </source>
</reference>
<evidence type="ECO:0000313" key="8">
    <source>
        <dbReference type="Proteomes" id="UP000248857"/>
    </source>
</evidence>
<keyword evidence="4 7" id="KW-0413">Isomerase</keyword>
<dbReference type="SUPFAM" id="SSF56322">
    <property type="entry name" value="ADC synthase"/>
    <property type="match status" value="1"/>
</dbReference>
<evidence type="ECO:0000256" key="3">
    <source>
        <dbReference type="ARBA" id="ARBA00012824"/>
    </source>
</evidence>
<dbReference type="EC" id="5.4.4.2" evidence="3"/>
<proteinExistence type="inferred from homology"/>
<evidence type="ECO:0000259" key="6">
    <source>
        <dbReference type="Pfam" id="PF00425"/>
    </source>
</evidence>
<comment type="caution">
    <text evidence="7">The sequence shown here is derived from an EMBL/GenBank/DDBJ whole genome shotgun (WGS) entry which is preliminary data.</text>
</comment>
<dbReference type="Gene3D" id="3.60.120.10">
    <property type="entry name" value="Anthranilate synthase"/>
    <property type="match status" value="1"/>
</dbReference>
<feature type="domain" description="Chorismate-utilising enzyme C-terminal" evidence="6">
    <location>
        <begin position="215"/>
        <end position="468"/>
    </location>
</feature>
<organism evidence="7 8">
    <name type="scientific">Acaryochloris thomasi RCC1774</name>
    <dbReference type="NCBI Taxonomy" id="1764569"/>
    <lineage>
        <taxon>Bacteria</taxon>
        <taxon>Bacillati</taxon>
        <taxon>Cyanobacteriota</taxon>
        <taxon>Cyanophyceae</taxon>
        <taxon>Acaryochloridales</taxon>
        <taxon>Acaryochloridaceae</taxon>
        <taxon>Acaryochloris</taxon>
        <taxon>Acaryochloris thomasi</taxon>
    </lineage>
</organism>
<evidence type="ECO:0000313" key="7">
    <source>
        <dbReference type="EMBL" id="PZD74538.1"/>
    </source>
</evidence>
<evidence type="ECO:0000256" key="5">
    <source>
        <dbReference type="ARBA" id="ARBA00041564"/>
    </source>
</evidence>
<comment type="similarity">
    <text evidence="2">Belongs to the isochorismate synthase family.</text>
</comment>
<dbReference type="InterPro" id="IPR005801">
    <property type="entry name" value="ADC_synthase"/>
</dbReference>
<dbReference type="InterPro" id="IPR015890">
    <property type="entry name" value="Chorismate_C"/>
</dbReference>
<evidence type="ECO:0000256" key="1">
    <source>
        <dbReference type="ARBA" id="ARBA00000799"/>
    </source>
</evidence>
<name>A0A2W1JMJ6_9CYAN</name>
<dbReference type="RefSeq" id="WP_110984911.1">
    <property type="nucleotide sequence ID" value="NZ_CAWNWM010000002.1"/>
</dbReference>
<dbReference type="PANTHER" id="PTHR42839:SF2">
    <property type="entry name" value="ISOCHORISMATE SYNTHASE ENTC"/>
    <property type="match status" value="1"/>
</dbReference>
<dbReference type="Pfam" id="PF00425">
    <property type="entry name" value="Chorismate_bind"/>
    <property type="match status" value="1"/>
</dbReference>
<dbReference type="AlphaFoldDB" id="A0A2W1JMJ6"/>
<dbReference type="NCBIfam" id="TIGR00543">
    <property type="entry name" value="isochor_syn"/>
    <property type="match status" value="1"/>
</dbReference>
<dbReference type="EMBL" id="PQWO01000002">
    <property type="protein sequence ID" value="PZD74538.1"/>
    <property type="molecule type" value="Genomic_DNA"/>
</dbReference>
<dbReference type="Proteomes" id="UP000248857">
    <property type="component" value="Unassembled WGS sequence"/>
</dbReference>
<dbReference type="PANTHER" id="PTHR42839">
    <property type="entry name" value="ISOCHORISMATE SYNTHASE ENTC"/>
    <property type="match status" value="1"/>
</dbReference>
<dbReference type="GO" id="GO:0008909">
    <property type="term" value="F:isochorismate synthase activity"/>
    <property type="evidence" value="ECO:0007669"/>
    <property type="project" value="UniProtKB-EC"/>
</dbReference>
<evidence type="ECO:0000256" key="2">
    <source>
        <dbReference type="ARBA" id="ARBA00005297"/>
    </source>
</evidence>
<keyword evidence="8" id="KW-1185">Reference proteome</keyword>
<protein>
    <recommendedName>
        <fullName evidence="3">isochorismate synthase</fullName>
        <ecNumber evidence="3">5.4.4.2</ecNumber>
    </recommendedName>
    <alternativeName>
        <fullName evidence="5">Isochorismate mutase</fullName>
    </alternativeName>
</protein>
<comment type="catalytic activity">
    <reaction evidence="1">
        <text>chorismate = isochorismate</text>
        <dbReference type="Rhea" id="RHEA:18985"/>
        <dbReference type="ChEBI" id="CHEBI:29748"/>
        <dbReference type="ChEBI" id="CHEBI:29780"/>
        <dbReference type="EC" id="5.4.4.2"/>
    </reaction>
</comment>
<gene>
    <name evidence="7" type="primary">pchA</name>
    <name evidence="7" type="ORF">C1752_00952</name>
</gene>
<dbReference type="OrthoDB" id="9803598at2"/>
<sequence length="477" mass="52943">MTVTPFPAKLLQDRKSLHELFVACQATARRKEHAQVVSLSLAIPAVDPLAVLERLRQPEHLHFYWEQRSQQIAIAATEPVLQLQIDGPQRFTQAQRFICTSLVDTVTAGALDLPCAGPHFFCSFTFFDETQRETRLFPAATVFLPRWQVARVRDQAVLVANLLVDAQTNLVQLTDEVWRQWQQLRSPQTNGRGTLQSAKLSSPVAADYPVLTETERFTTAVKNILQDIEAQGLQKLVLAHTLDVTVPEPPPLGHALATLRDRYPDCYVFSVSNGKGQAFMGASPERLIELCDRNLVTDALAGSAPRGQNLTEDTHLGTQLLGNPKDNHEHQVVLDFIQNCLWELGIQSQVSSPPHLLQLPNIQHLRTLVTAKIPQNLHLLEILEALHPTPAVAGAPQKIAQQQIRKHETFERHLYAAPIGWVDHQGNGEFTVGIRSALIDGCLTRLYAGAGIVAGSDPQRELAEIQLKLHTLLDALV</sequence>